<dbReference type="AlphaFoldDB" id="A0A7C8HH50"/>
<organism evidence="1 2">
    <name type="scientific">Defluviitalea raffinosedens</name>
    <dbReference type="NCBI Taxonomy" id="1450156"/>
    <lineage>
        <taxon>Bacteria</taxon>
        <taxon>Bacillati</taxon>
        <taxon>Bacillota</taxon>
        <taxon>Clostridia</taxon>
        <taxon>Lachnospirales</taxon>
        <taxon>Defluviitaleaceae</taxon>
        <taxon>Defluviitalea</taxon>
    </lineage>
</organism>
<accession>A0A7C8HH50</accession>
<dbReference type="Pfam" id="PF14035">
    <property type="entry name" value="YlzJ"/>
    <property type="match status" value="1"/>
</dbReference>
<keyword evidence="2" id="KW-1185">Reference proteome</keyword>
<comment type="caution">
    <text evidence="1">The sequence shown here is derived from an EMBL/GenBank/DDBJ whole genome shotgun (WGS) entry which is preliminary data.</text>
</comment>
<dbReference type="Proteomes" id="UP000483018">
    <property type="component" value="Unassembled WGS sequence"/>
</dbReference>
<protein>
    <submittedName>
        <fullName evidence="1">Uncharacterized protein</fullName>
    </submittedName>
</protein>
<dbReference type="InterPro" id="IPR025619">
    <property type="entry name" value="YlzJ"/>
</dbReference>
<dbReference type="EMBL" id="WSLF01000001">
    <property type="protein sequence ID" value="KAE9637092.1"/>
    <property type="molecule type" value="Genomic_DNA"/>
</dbReference>
<sequence length="74" mass="8553">MIYSIIPDEVIFSDMEDESKAVEEYKEIEYKGYLLQVTLEKNSGYRIQRIISTDPYAYLNSEIQPGNIISGNIL</sequence>
<dbReference type="RefSeq" id="WP_158739006.1">
    <property type="nucleotide sequence ID" value="NZ_JAFBEP010000004.1"/>
</dbReference>
<evidence type="ECO:0000313" key="2">
    <source>
        <dbReference type="Proteomes" id="UP000483018"/>
    </source>
</evidence>
<dbReference type="OrthoDB" id="1683573at2"/>
<gene>
    <name evidence="1" type="ORF">GND95_01270</name>
</gene>
<evidence type="ECO:0000313" key="1">
    <source>
        <dbReference type="EMBL" id="KAE9637092.1"/>
    </source>
</evidence>
<proteinExistence type="predicted"/>
<reference evidence="1 2" key="1">
    <citation type="submission" date="2019-12" db="EMBL/GenBank/DDBJ databases">
        <title>Defluviitalea raffinosedens, isolated from a biogas fermenter, genome sequencing and characterization.</title>
        <authorList>
            <person name="Rettenmaier R."/>
            <person name="Schneider M."/>
            <person name="Neuhaus K."/>
            <person name="Liebl W."/>
            <person name="Zverlov V."/>
        </authorList>
    </citation>
    <scope>NUCLEOTIDE SEQUENCE [LARGE SCALE GENOMIC DNA]</scope>
    <source>
        <strain evidence="1 2">249c-K6</strain>
    </source>
</reference>
<name>A0A7C8HH50_9FIRM</name>